<proteinExistence type="predicted"/>
<feature type="transmembrane region" description="Helical" evidence="2">
    <location>
        <begin position="13"/>
        <end position="32"/>
    </location>
</feature>
<feature type="region of interest" description="Disordered" evidence="1">
    <location>
        <begin position="49"/>
        <end position="71"/>
    </location>
</feature>
<keyword evidence="2" id="KW-0812">Transmembrane</keyword>
<protein>
    <submittedName>
        <fullName evidence="3">Uncharacterized protein</fullName>
    </submittedName>
</protein>
<evidence type="ECO:0000256" key="2">
    <source>
        <dbReference type="SAM" id="Phobius"/>
    </source>
</evidence>
<dbReference type="EMBL" id="MT142382">
    <property type="protein sequence ID" value="QJA79461.1"/>
    <property type="molecule type" value="Genomic_DNA"/>
</dbReference>
<name>A0A6H2A5C0_9ZZZZ</name>
<reference evidence="3" key="1">
    <citation type="submission" date="2020-03" db="EMBL/GenBank/DDBJ databases">
        <title>The deep terrestrial virosphere.</title>
        <authorList>
            <person name="Holmfeldt K."/>
            <person name="Nilsson E."/>
            <person name="Simone D."/>
            <person name="Lopez-Fernandez M."/>
            <person name="Wu X."/>
            <person name="de Brujin I."/>
            <person name="Lundin D."/>
            <person name="Andersson A."/>
            <person name="Bertilsson S."/>
            <person name="Dopson M."/>
        </authorList>
    </citation>
    <scope>NUCLEOTIDE SEQUENCE</scope>
    <source>
        <strain evidence="4">MM415A00877</strain>
        <strain evidence="3">TM448A05820</strain>
    </source>
</reference>
<keyword evidence="2" id="KW-0472">Membrane</keyword>
<keyword evidence="2" id="KW-1133">Transmembrane helix</keyword>
<accession>A0A6H2A5C0</accession>
<evidence type="ECO:0000313" key="4">
    <source>
        <dbReference type="EMBL" id="QJA79461.1"/>
    </source>
</evidence>
<organism evidence="3">
    <name type="scientific">viral metagenome</name>
    <dbReference type="NCBI Taxonomy" id="1070528"/>
    <lineage>
        <taxon>unclassified sequences</taxon>
        <taxon>metagenomes</taxon>
        <taxon>organismal metagenomes</taxon>
    </lineage>
</organism>
<dbReference type="EMBL" id="MT144538">
    <property type="protein sequence ID" value="QJA54787.1"/>
    <property type="molecule type" value="Genomic_DNA"/>
</dbReference>
<gene>
    <name evidence="4" type="ORF">MM415A00877_0010</name>
    <name evidence="3" type="ORF">TM448A05820_0002</name>
</gene>
<sequence length="71" mass="7644">MEEAAGTGILGDLVQAGVTGVCLALIGLIYFLSRMALAAHERLVLAAMRASHERRREGDAEGSDFTRDRRA</sequence>
<evidence type="ECO:0000256" key="1">
    <source>
        <dbReference type="SAM" id="MobiDB-lite"/>
    </source>
</evidence>
<evidence type="ECO:0000313" key="3">
    <source>
        <dbReference type="EMBL" id="QJA54787.1"/>
    </source>
</evidence>
<dbReference type="AlphaFoldDB" id="A0A6H2A5C0"/>
<feature type="compositionally biased region" description="Basic and acidic residues" evidence="1">
    <location>
        <begin position="50"/>
        <end position="71"/>
    </location>
</feature>